<protein>
    <submittedName>
        <fullName evidence="1">Uncharacterized protein</fullName>
    </submittedName>
</protein>
<dbReference type="Proteomes" id="UP000654123">
    <property type="component" value="Unassembled WGS sequence"/>
</dbReference>
<sequence>MLDGHLSVLPQCLPGTDDLAVGHQHRVHAILAGGVQGHGGGAAGARGVGGDGVDGDVDQAVGGERGVQRAAVLRLHRHGADVVVLGGGGHPGEQAAAVDRDHHGVQAGDPLVDLFQQGVDPGGDQGVVVGVRGERAGRGGKLFAGGQASTYCTPAKHTSAP</sequence>
<reference evidence="1" key="2">
    <citation type="submission" date="2020-09" db="EMBL/GenBank/DDBJ databases">
        <authorList>
            <person name="Sun Q."/>
            <person name="Ohkuma M."/>
        </authorList>
    </citation>
    <scope>NUCLEOTIDE SEQUENCE</scope>
    <source>
        <strain evidence="1">JCM 4335</strain>
    </source>
</reference>
<gene>
    <name evidence="1" type="ORF">GCM10010249_60040</name>
</gene>
<evidence type="ECO:0000313" key="1">
    <source>
        <dbReference type="EMBL" id="GGQ33512.1"/>
    </source>
</evidence>
<evidence type="ECO:0000313" key="2">
    <source>
        <dbReference type="Proteomes" id="UP000654123"/>
    </source>
</evidence>
<keyword evidence="2" id="KW-1185">Reference proteome</keyword>
<dbReference type="AlphaFoldDB" id="A0A918B657"/>
<organism evidence="1 2">
    <name type="scientific">Streptomyces roseolilacinus</name>
    <dbReference type="NCBI Taxonomy" id="66904"/>
    <lineage>
        <taxon>Bacteria</taxon>
        <taxon>Bacillati</taxon>
        <taxon>Actinomycetota</taxon>
        <taxon>Actinomycetes</taxon>
        <taxon>Kitasatosporales</taxon>
        <taxon>Streptomycetaceae</taxon>
        <taxon>Streptomyces</taxon>
    </lineage>
</organism>
<reference evidence="1" key="1">
    <citation type="journal article" date="2014" name="Int. J. Syst. Evol. Microbiol.">
        <title>Complete genome sequence of Corynebacterium casei LMG S-19264T (=DSM 44701T), isolated from a smear-ripened cheese.</title>
        <authorList>
            <consortium name="US DOE Joint Genome Institute (JGI-PGF)"/>
            <person name="Walter F."/>
            <person name="Albersmeier A."/>
            <person name="Kalinowski J."/>
            <person name="Ruckert C."/>
        </authorList>
    </citation>
    <scope>NUCLEOTIDE SEQUENCE</scope>
    <source>
        <strain evidence="1">JCM 4335</strain>
    </source>
</reference>
<accession>A0A918B657</accession>
<name>A0A918B657_9ACTN</name>
<proteinExistence type="predicted"/>
<dbReference type="EMBL" id="BMSV01000021">
    <property type="protein sequence ID" value="GGQ33512.1"/>
    <property type="molecule type" value="Genomic_DNA"/>
</dbReference>
<comment type="caution">
    <text evidence="1">The sequence shown here is derived from an EMBL/GenBank/DDBJ whole genome shotgun (WGS) entry which is preliminary data.</text>
</comment>